<dbReference type="Proteomes" id="UP001163823">
    <property type="component" value="Chromosome 13"/>
</dbReference>
<dbReference type="EMBL" id="JARAOO010000013">
    <property type="protein sequence ID" value="KAJ7947070.1"/>
    <property type="molecule type" value="Genomic_DNA"/>
</dbReference>
<keyword evidence="8" id="KW-0472">Membrane</keyword>
<feature type="transmembrane region" description="Helical" evidence="8">
    <location>
        <begin position="12"/>
        <end position="28"/>
    </location>
</feature>
<accession>A0AAD7P9V2</accession>
<dbReference type="InterPro" id="IPR013128">
    <property type="entry name" value="Peptidase_C1A"/>
</dbReference>
<sequence>MCTMAFTLGRKLIISILMFFWACTYHAMSRTLRETLIADQHDQWMAKYDRSYADEAEKQQRFMIFMKNLEFIEEFNNAAANRTYQLGLNQFSDLTTEEFLNSHTGYKIPDQPKPSKTPSFKYENLTDIPTGMDWREKGAVTEIKNQGSCGSCWAFSAVAAVESAVKIKTGNLIPLSEQQLIDCTTNNGNHGCGGGYMDQAFDYIIQNQGISSETDYPYEGLEGTCEMRSSPAAKITRYEDVPANSEKDLLNAVSIQPVSVVIAVGDAFKNYRQGIFTSEYCGTNLNHAVTAIGYGTSKDGKFWLIKNSWGKDWGEGGYMKMQRDIDAPEGICGIAMRASYPIA</sequence>
<evidence type="ECO:0000256" key="6">
    <source>
        <dbReference type="ARBA" id="ARBA00023157"/>
    </source>
</evidence>
<evidence type="ECO:0000256" key="3">
    <source>
        <dbReference type="ARBA" id="ARBA00022729"/>
    </source>
</evidence>
<proteinExistence type="inferred from homology"/>
<evidence type="ECO:0000256" key="8">
    <source>
        <dbReference type="SAM" id="Phobius"/>
    </source>
</evidence>
<keyword evidence="8" id="KW-1133">Transmembrane helix</keyword>
<evidence type="ECO:0000259" key="10">
    <source>
        <dbReference type="SMART" id="SM00848"/>
    </source>
</evidence>
<keyword evidence="5" id="KW-0788">Thiol protease</keyword>
<dbReference type="InterPro" id="IPR000169">
    <property type="entry name" value="Pept_cys_AS"/>
</dbReference>
<dbReference type="GO" id="GO:0006508">
    <property type="term" value="P:proteolysis"/>
    <property type="evidence" value="ECO:0007669"/>
    <property type="project" value="UniProtKB-KW"/>
</dbReference>
<dbReference type="GO" id="GO:0008234">
    <property type="term" value="F:cysteine-type peptidase activity"/>
    <property type="evidence" value="ECO:0007669"/>
    <property type="project" value="UniProtKB-KW"/>
</dbReference>
<gene>
    <name evidence="11" type="ORF">O6P43_031922</name>
</gene>
<dbReference type="Pfam" id="PF08246">
    <property type="entry name" value="Inhibitor_I29"/>
    <property type="match status" value="1"/>
</dbReference>
<reference evidence="11" key="1">
    <citation type="journal article" date="2023" name="Science">
        <title>Elucidation of the pathway for biosynthesis of saponin adjuvants from the soapbark tree.</title>
        <authorList>
            <person name="Reed J."/>
            <person name="Orme A."/>
            <person name="El-Demerdash A."/>
            <person name="Owen C."/>
            <person name="Martin L.B.B."/>
            <person name="Misra R.C."/>
            <person name="Kikuchi S."/>
            <person name="Rejzek M."/>
            <person name="Martin A.C."/>
            <person name="Harkess A."/>
            <person name="Leebens-Mack J."/>
            <person name="Louveau T."/>
            <person name="Stephenson M.J."/>
            <person name="Osbourn A."/>
        </authorList>
    </citation>
    <scope>NUCLEOTIDE SEQUENCE</scope>
    <source>
        <strain evidence="11">S10</strain>
    </source>
</reference>
<organism evidence="11 12">
    <name type="scientific">Quillaja saponaria</name>
    <name type="common">Soap bark tree</name>
    <dbReference type="NCBI Taxonomy" id="32244"/>
    <lineage>
        <taxon>Eukaryota</taxon>
        <taxon>Viridiplantae</taxon>
        <taxon>Streptophyta</taxon>
        <taxon>Embryophyta</taxon>
        <taxon>Tracheophyta</taxon>
        <taxon>Spermatophyta</taxon>
        <taxon>Magnoliopsida</taxon>
        <taxon>eudicotyledons</taxon>
        <taxon>Gunneridae</taxon>
        <taxon>Pentapetalae</taxon>
        <taxon>rosids</taxon>
        <taxon>fabids</taxon>
        <taxon>Fabales</taxon>
        <taxon>Quillajaceae</taxon>
        <taxon>Quillaja</taxon>
    </lineage>
</organism>
<feature type="domain" description="Peptidase C1A papain C-terminal" evidence="9">
    <location>
        <begin position="128"/>
        <end position="342"/>
    </location>
</feature>
<evidence type="ECO:0000256" key="4">
    <source>
        <dbReference type="ARBA" id="ARBA00022801"/>
    </source>
</evidence>
<dbReference type="SUPFAM" id="SSF54001">
    <property type="entry name" value="Cysteine proteinases"/>
    <property type="match status" value="1"/>
</dbReference>
<dbReference type="InterPro" id="IPR038765">
    <property type="entry name" value="Papain-like_cys_pep_sf"/>
</dbReference>
<dbReference type="InterPro" id="IPR000668">
    <property type="entry name" value="Peptidase_C1A_C"/>
</dbReference>
<keyword evidence="2 11" id="KW-0645">Protease</keyword>
<protein>
    <submittedName>
        <fullName evidence="11">Cysteine Protease</fullName>
    </submittedName>
</protein>
<dbReference type="Pfam" id="PF00112">
    <property type="entry name" value="Peptidase_C1"/>
    <property type="match status" value="1"/>
</dbReference>
<dbReference type="PROSITE" id="PS00639">
    <property type="entry name" value="THIOL_PROTEASE_HIS"/>
    <property type="match status" value="1"/>
</dbReference>
<dbReference type="CDD" id="cd02248">
    <property type="entry name" value="Peptidase_C1A"/>
    <property type="match status" value="1"/>
</dbReference>
<evidence type="ECO:0000313" key="11">
    <source>
        <dbReference type="EMBL" id="KAJ7947070.1"/>
    </source>
</evidence>
<dbReference type="InterPro" id="IPR025661">
    <property type="entry name" value="Pept_asp_AS"/>
</dbReference>
<dbReference type="SMART" id="SM00645">
    <property type="entry name" value="Pept_C1"/>
    <property type="match status" value="1"/>
</dbReference>
<evidence type="ECO:0000256" key="7">
    <source>
        <dbReference type="ARBA" id="ARBA00023180"/>
    </source>
</evidence>
<keyword evidence="7" id="KW-0325">Glycoprotein</keyword>
<keyword evidence="4" id="KW-0378">Hydrolase</keyword>
<comment type="similarity">
    <text evidence="1">Belongs to the peptidase C1 family.</text>
</comment>
<evidence type="ECO:0000256" key="2">
    <source>
        <dbReference type="ARBA" id="ARBA00022670"/>
    </source>
</evidence>
<evidence type="ECO:0000256" key="1">
    <source>
        <dbReference type="ARBA" id="ARBA00008455"/>
    </source>
</evidence>
<keyword evidence="6" id="KW-1015">Disulfide bond</keyword>
<dbReference type="FunFam" id="3.90.70.10:FF:000067">
    <property type="entry name" value="Senescence-specific cysteine protease"/>
    <property type="match status" value="1"/>
</dbReference>
<dbReference type="PANTHER" id="PTHR12411">
    <property type="entry name" value="CYSTEINE PROTEASE FAMILY C1-RELATED"/>
    <property type="match status" value="1"/>
</dbReference>
<feature type="domain" description="Cathepsin propeptide inhibitor" evidence="10">
    <location>
        <begin position="41"/>
        <end position="99"/>
    </location>
</feature>
<evidence type="ECO:0000256" key="5">
    <source>
        <dbReference type="ARBA" id="ARBA00022807"/>
    </source>
</evidence>
<keyword evidence="3" id="KW-0732">Signal</keyword>
<name>A0AAD7P9V2_QUISA</name>
<dbReference type="InterPro" id="IPR013201">
    <property type="entry name" value="Prot_inhib_I29"/>
</dbReference>
<dbReference type="KEGG" id="qsa:O6P43_031922"/>
<keyword evidence="8" id="KW-0812">Transmembrane</keyword>
<dbReference type="InterPro" id="IPR025660">
    <property type="entry name" value="Pept_his_AS"/>
</dbReference>
<dbReference type="PROSITE" id="PS00640">
    <property type="entry name" value="THIOL_PROTEASE_ASN"/>
    <property type="match status" value="1"/>
</dbReference>
<dbReference type="Gene3D" id="3.90.70.10">
    <property type="entry name" value="Cysteine proteinases"/>
    <property type="match status" value="1"/>
</dbReference>
<dbReference type="InterPro" id="IPR039417">
    <property type="entry name" value="Peptidase_C1A_papain-like"/>
</dbReference>
<keyword evidence="12" id="KW-1185">Reference proteome</keyword>
<comment type="caution">
    <text evidence="11">The sequence shown here is derived from an EMBL/GenBank/DDBJ whole genome shotgun (WGS) entry which is preliminary data.</text>
</comment>
<dbReference type="SMART" id="SM00848">
    <property type="entry name" value="Inhibitor_I29"/>
    <property type="match status" value="1"/>
</dbReference>
<evidence type="ECO:0000259" key="9">
    <source>
        <dbReference type="SMART" id="SM00645"/>
    </source>
</evidence>
<dbReference type="PROSITE" id="PS00139">
    <property type="entry name" value="THIOL_PROTEASE_CYS"/>
    <property type="match status" value="1"/>
</dbReference>
<evidence type="ECO:0000313" key="12">
    <source>
        <dbReference type="Proteomes" id="UP001163823"/>
    </source>
</evidence>
<dbReference type="AlphaFoldDB" id="A0AAD7P9V2"/>
<dbReference type="PRINTS" id="PR00705">
    <property type="entry name" value="PAPAIN"/>
</dbReference>